<evidence type="ECO:0000256" key="3">
    <source>
        <dbReference type="SAM" id="MobiDB-lite"/>
    </source>
</evidence>
<dbReference type="Proteomes" id="UP001189122">
    <property type="component" value="Unassembled WGS sequence"/>
</dbReference>
<dbReference type="GO" id="GO:0009737">
    <property type="term" value="P:response to abscisic acid"/>
    <property type="evidence" value="ECO:0007669"/>
    <property type="project" value="TreeGrafter"/>
</dbReference>
<keyword evidence="5" id="KW-1185">Reference proteome</keyword>
<name>A0A7I8J835_SPIIN</name>
<dbReference type="InterPro" id="IPR030513">
    <property type="entry name" value="Dehydrin_CS"/>
</dbReference>
<dbReference type="EMBL" id="LR743596">
    <property type="protein sequence ID" value="CAA2626278.1"/>
    <property type="molecule type" value="Genomic_DNA"/>
</dbReference>
<dbReference type="PANTHER" id="PTHR33346">
    <property type="entry name" value="DEHYDRIN XERO 2-RELATED"/>
    <property type="match status" value="1"/>
</dbReference>
<dbReference type="GO" id="GO:0009631">
    <property type="term" value="P:cold acclimation"/>
    <property type="evidence" value="ECO:0007669"/>
    <property type="project" value="TreeGrafter"/>
</dbReference>
<feature type="region of interest" description="Disordered" evidence="3">
    <location>
        <begin position="1"/>
        <end position="33"/>
    </location>
</feature>
<feature type="region of interest" description="Disordered" evidence="3">
    <location>
        <begin position="51"/>
        <end position="123"/>
    </location>
</feature>
<protein>
    <submittedName>
        <fullName evidence="4">Uncharacterized protein</fullName>
    </submittedName>
</protein>
<feature type="compositionally biased region" description="Basic and acidic residues" evidence="3">
    <location>
        <begin position="103"/>
        <end position="123"/>
    </location>
</feature>
<dbReference type="EMBL" id="CACRZD030000009">
    <property type="protein sequence ID" value="CAA6665593.1"/>
    <property type="molecule type" value="Genomic_DNA"/>
</dbReference>
<sequence>MADVRDEYGNPIGVTGGHGAGLAPPARADTPPGTMRRWLRADDRSCNALGAPAQARYSEDDGMGGRRKKKGMKEKIMEKMPGHKPEHQQHHEAGYAPQSAAHQEPEKKGIVEKIKEKLPGHHN</sequence>
<dbReference type="Pfam" id="PF00257">
    <property type="entry name" value="Dehydrin"/>
    <property type="match status" value="1"/>
</dbReference>
<evidence type="ECO:0000256" key="1">
    <source>
        <dbReference type="ARBA" id="ARBA00008403"/>
    </source>
</evidence>
<gene>
    <name evidence="4" type="ORF">SI7747_09011982</name>
</gene>
<dbReference type="PROSITE" id="PS00823">
    <property type="entry name" value="DEHYDRIN_2"/>
    <property type="match status" value="1"/>
</dbReference>
<dbReference type="AlphaFoldDB" id="A0A7I8J835"/>
<dbReference type="GO" id="GO:0009414">
    <property type="term" value="P:response to water deprivation"/>
    <property type="evidence" value="ECO:0007669"/>
    <property type="project" value="TreeGrafter"/>
</dbReference>
<dbReference type="GO" id="GO:0005829">
    <property type="term" value="C:cytosol"/>
    <property type="evidence" value="ECO:0007669"/>
    <property type="project" value="TreeGrafter"/>
</dbReference>
<evidence type="ECO:0000313" key="5">
    <source>
        <dbReference type="Proteomes" id="UP001189122"/>
    </source>
</evidence>
<organism evidence="4">
    <name type="scientific">Spirodela intermedia</name>
    <name type="common">Intermediate duckweed</name>
    <dbReference type="NCBI Taxonomy" id="51605"/>
    <lineage>
        <taxon>Eukaryota</taxon>
        <taxon>Viridiplantae</taxon>
        <taxon>Streptophyta</taxon>
        <taxon>Embryophyta</taxon>
        <taxon>Tracheophyta</taxon>
        <taxon>Spermatophyta</taxon>
        <taxon>Magnoliopsida</taxon>
        <taxon>Liliopsida</taxon>
        <taxon>Araceae</taxon>
        <taxon>Lemnoideae</taxon>
        <taxon>Spirodela</taxon>
    </lineage>
</organism>
<evidence type="ECO:0000256" key="2">
    <source>
        <dbReference type="RuleBase" id="RU003995"/>
    </source>
</evidence>
<evidence type="ECO:0000313" key="4">
    <source>
        <dbReference type="EMBL" id="CAA2626278.1"/>
    </source>
</evidence>
<accession>A0A7I8J835</accession>
<proteinExistence type="inferred from homology"/>
<comment type="similarity">
    <text evidence="1 2">Belongs to the plant dehydrin family.</text>
</comment>
<dbReference type="PANTHER" id="PTHR33346:SF42">
    <property type="entry name" value="DEHYDRIN XERO 1"/>
    <property type="match status" value="1"/>
</dbReference>
<reference evidence="4 5" key="1">
    <citation type="submission" date="2019-12" db="EMBL/GenBank/DDBJ databases">
        <authorList>
            <person name="Scholz U."/>
            <person name="Mascher M."/>
            <person name="Fiebig A."/>
        </authorList>
    </citation>
    <scope>NUCLEOTIDE SEQUENCE</scope>
</reference>
<feature type="compositionally biased region" description="Basic and acidic residues" evidence="3">
    <location>
        <begin position="73"/>
        <end position="93"/>
    </location>
</feature>
<dbReference type="InterPro" id="IPR000167">
    <property type="entry name" value="Dehydrin"/>
</dbReference>